<dbReference type="EMBL" id="CAKOFQ010006943">
    <property type="protein sequence ID" value="CAH1983633.1"/>
    <property type="molecule type" value="Genomic_DNA"/>
</dbReference>
<keyword evidence="2" id="KW-1185">Reference proteome</keyword>
<accession>A0A9P0PF40</accession>
<dbReference type="AlphaFoldDB" id="A0A9P0PF40"/>
<name>A0A9P0PF40_ACAOB</name>
<comment type="caution">
    <text evidence="1">The sequence shown here is derived from an EMBL/GenBank/DDBJ whole genome shotgun (WGS) entry which is preliminary data.</text>
</comment>
<dbReference type="Proteomes" id="UP001152888">
    <property type="component" value="Unassembled WGS sequence"/>
</dbReference>
<organism evidence="1 2">
    <name type="scientific">Acanthoscelides obtectus</name>
    <name type="common">Bean weevil</name>
    <name type="synonym">Bruchus obtectus</name>
    <dbReference type="NCBI Taxonomy" id="200917"/>
    <lineage>
        <taxon>Eukaryota</taxon>
        <taxon>Metazoa</taxon>
        <taxon>Ecdysozoa</taxon>
        <taxon>Arthropoda</taxon>
        <taxon>Hexapoda</taxon>
        <taxon>Insecta</taxon>
        <taxon>Pterygota</taxon>
        <taxon>Neoptera</taxon>
        <taxon>Endopterygota</taxon>
        <taxon>Coleoptera</taxon>
        <taxon>Polyphaga</taxon>
        <taxon>Cucujiformia</taxon>
        <taxon>Chrysomeloidea</taxon>
        <taxon>Chrysomelidae</taxon>
        <taxon>Bruchinae</taxon>
        <taxon>Bruchini</taxon>
        <taxon>Acanthoscelides</taxon>
    </lineage>
</organism>
<evidence type="ECO:0000313" key="2">
    <source>
        <dbReference type="Proteomes" id="UP001152888"/>
    </source>
</evidence>
<gene>
    <name evidence="1" type="ORF">ACAOBT_LOCUS15662</name>
</gene>
<reference evidence="1" key="1">
    <citation type="submission" date="2022-03" db="EMBL/GenBank/DDBJ databases">
        <authorList>
            <person name="Sayadi A."/>
        </authorList>
    </citation>
    <scope>NUCLEOTIDE SEQUENCE</scope>
</reference>
<sequence>MLAISAHHRVTAEVSESKCYNERPRSNSVVTFIIVSAIVFEDINGTRIWFLRTAGIREKIDQIHWTVRKRTLTAKELEEIVRKINEYGLTDDSVVVEPFQDSGSEYKSESDI</sequence>
<protein>
    <submittedName>
        <fullName evidence="1">Uncharacterized protein</fullName>
    </submittedName>
</protein>
<proteinExistence type="predicted"/>
<evidence type="ECO:0000313" key="1">
    <source>
        <dbReference type="EMBL" id="CAH1983633.1"/>
    </source>
</evidence>